<evidence type="ECO:0000256" key="2">
    <source>
        <dbReference type="SAM" id="SignalP"/>
    </source>
</evidence>
<keyword evidence="1" id="KW-0175">Coiled coil</keyword>
<accession>A0AA48H8Z7</accession>
<gene>
    <name evidence="3" type="ORF">METEAL_31570</name>
</gene>
<keyword evidence="4" id="KW-1185">Reference proteome</keyword>
<keyword evidence="2" id="KW-0732">Signal</keyword>
<organism evidence="3 4">
    <name type="scientific">Mesoterricola silvestris</name>
    <dbReference type="NCBI Taxonomy" id="2927979"/>
    <lineage>
        <taxon>Bacteria</taxon>
        <taxon>Pseudomonadati</taxon>
        <taxon>Acidobacteriota</taxon>
        <taxon>Holophagae</taxon>
        <taxon>Holophagales</taxon>
        <taxon>Holophagaceae</taxon>
        <taxon>Mesoterricola</taxon>
    </lineage>
</organism>
<protein>
    <recommendedName>
        <fullName evidence="5">Lipoprotein</fullName>
    </recommendedName>
</protein>
<dbReference type="KEGG" id="msil:METEAL_31570"/>
<reference evidence="4" key="1">
    <citation type="journal article" date="2023" name="Int. J. Syst. Evol. Microbiol.">
        <title>Mesoterricola silvestris gen. nov., sp. nov., Mesoterricola sediminis sp. nov., Geothrix oryzae sp. nov., Geothrix edaphica sp. nov., Geothrix rubra sp. nov., and Geothrix limicola sp. nov., six novel members of Acidobacteriota isolated from soils.</title>
        <authorList>
            <person name="Itoh H."/>
            <person name="Sugisawa Y."/>
            <person name="Mise K."/>
            <person name="Xu Z."/>
            <person name="Kuniyasu M."/>
            <person name="Ushijima N."/>
            <person name="Kawano K."/>
            <person name="Kobayashi E."/>
            <person name="Shiratori Y."/>
            <person name="Masuda Y."/>
            <person name="Senoo K."/>
        </authorList>
    </citation>
    <scope>NUCLEOTIDE SEQUENCE [LARGE SCALE GENOMIC DNA]</scope>
    <source>
        <strain evidence="4">W79</strain>
    </source>
</reference>
<sequence>MNASRIARFLFGALAVAMLTVSPACKKTGEDKEINELSQKAAELDKMSQKANVAGSEQTRNLKAAGVNDIRPNAETLQLTPEQKSALEERIKAEKNSSYQALLQEVLDKDKEIKDLNEKIAKLRSVLPKPDIAKANDSHYGMAMRFLKRKGVSEEKAKQLISRVLIMDKMAAGFEVYHFYNNGVYGSWVSQGKAHISPTELQAEEKAKIEGERDVAQADSAKKTEELTDLSAQKAKLLADIEGLQGEKTKMIKELESLNSSNEAAKAKLNSLHYVVGDRKALEKDGVVVVPIFAKDRAGSNWADGVFTKSLDLRSTDTITITAAEVGLKKIGKVSVIPGSIERDKHFTLTIAEDKSTAVIKLINKERFKNEKVVFAVTD</sequence>
<dbReference type="Proteomes" id="UP001238179">
    <property type="component" value="Chromosome"/>
</dbReference>
<evidence type="ECO:0008006" key="5">
    <source>
        <dbReference type="Google" id="ProtNLM"/>
    </source>
</evidence>
<feature type="coiled-coil region" evidence="1">
    <location>
        <begin position="99"/>
        <end position="126"/>
    </location>
</feature>
<dbReference type="EMBL" id="AP027080">
    <property type="protein sequence ID" value="BDU73983.1"/>
    <property type="molecule type" value="Genomic_DNA"/>
</dbReference>
<feature type="chain" id="PRO_5041216230" description="Lipoprotein" evidence="2">
    <location>
        <begin position="27"/>
        <end position="379"/>
    </location>
</feature>
<proteinExistence type="predicted"/>
<feature type="signal peptide" evidence="2">
    <location>
        <begin position="1"/>
        <end position="26"/>
    </location>
</feature>
<evidence type="ECO:0000256" key="1">
    <source>
        <dbReference type="SAM" id="Coils"/>
    </source>
</evidence>
<feature type="coiled-coil region" evidence="1">
    <location>
        <begin position="227"/>
        <end position="268"/>
    </location>
</feature>
<evidence type="ECO:0000313" key="3">
    <source>
        <dbReference type="EMBL" id="BDU73983.1"/>
    </source>
</evidence>
<name>A0AA48H8Z7_9BACT</name>
<evidence type="ECO:0000313" key="4">
    <source>
        <dbReference type="Proteomes" id="UP001238179"/>
    </source>
</evidence>
<dbReference type="AlphaFoldDB" id="A0AA48H8Z7"/>